<feature type="region of interest" description="Disordered" evidence="1">
    <location>
        <begin position="64"/>
        <end position="92"/>
    </location>
</feature>
<feature type="region of interest" description="Disordered" evidence="1">
    <location>
        <begin position="110"/>
        <end position="134"/>
    </location>
</feature>
<accession>A0ABQ9H324</accession>
<keyword evidence="3" id="KW-1185">Reference proteome</keyword>
<name>A0ABQ9H324_9NEOP</name>
<gene>
    <name evidence="2" type="ORF">PR048_019260</name>
</gene>
<evidence type="ECO:0000313" key="2">
    <source>
        <dbReference type="EMBL" id="KAJ8878675.1"/>
    </source>
</evidence>
<evidence type="ECO:0000313" key="3">
    <source>
        <dbReference type="Proteomes" id="UP001159363"/>
    </source>
</evidence>
<evidence type="ECO:0000256" key="1">
    <source>
        <dbReference type="SAM" id="MobiDB-lite"/>
    </source>
</evidence>
<sequence length="387" mass="42031">MEQNWHPAQTPDVVRPTSCDFTQPPCWIQEVRGSMAGGWTKLPTRPALARSGSVHLVSHRRLGRGGGKLEIPEKTHRPAASSGTIPTCENPGATPPEIYHGSPWWEASSLTTTPSQPHRYTRLASSPPTKANRVQTSGRVTGISQVGIVPDDAVGRRVVSEISRFSPPLHSSAAPYSLQSLSPALKTSLVRAAQISSLTHLSPIRMKFCWASVIRCDHSEFCIEPASRRNILSSDPHDMDGLAYCEMNELPPSHKSTRTKGNSTLTRSSHDTPCSIFIPGATVAERLACSPPSKATRVQSPAGSLWISACGNRAGRCRWSAGFLWDLPSSPTLSFRRLYQSGWFPIGCRWLGSRLPGRALIGEWRTNVLLASDAILLACSDGVSSVR</sequence>
<proteinExistence type="predicted"/>
<protein>
    <submittedName>
        <fullName evidence="2">Uncharacterized protein</fullName>
    </submittedName>
</protein>
<comment type="caution">
    <text evidence="2">The sequence shown here is derived from an EMBL/GenBank/DDBJ whole genome shotgun (WGS) entry which is preliminary data.</text>
</comment>
<dbReference type="Proteomes" id="UP001159363">
    <property type="component" value="Chromosome 6"/>
</dbReference>
<reference evidence="2 3" key="1">
    <citation type="submission" date="2023-02" db="EMBL/GenBank/DDBJ databases">
        <title>LHISI_Scaffold_Assembly.</title>
        <authorList>
            <person name="Stuart O.P."/>
            <person name="Cleave R."/>
            <person name="Magrath M.J.L."/>
            <person name="Mikheyev A.S."/>
        </authorList>
    </citation>
    <scope>NUCLEOTIDE SEQUENCE [LARGE SCALE GENOMIC DNA]</scope>
    <source>
        <strain evidence="2">Daus_M_001</strain>
        <tissue evidence="2">Leg muscle</tissue>
    </source>
</reference>
<dbReference type="EMBL" id="JARBHB010000007">
    <property type="protein sequence ID" value="KAJ8878675.1"/>
    <property type="molecule type" value="Genomic_DNA"/>
</dbReference>
<organism evidence="2 3">
    <name type="scientific">Dryococelus australis</name>
    <dbReference type="NCBI Taxonomy" id="614101"/>
    <lineage>
        <taxon>Eukaryota</taxon>
        <taxon>Metazoa</taxon>
        <taxon>Ecdysozoa</taxon>
        <taxon>Arthropoda</taxon>
        <taxon>Hexapoda</taxon>
        <taxon>Insecta</taxon>
        <taxon>Pterygota</taxon>
        <taxon>Neoptera</taxon>
        <taxon>Polyneoptera</taxon>
        <taxon>Phasmatodea</taxon>
        <taxon>Verophasmatodea</taxon>
        <taxon>Anareolatae</taxon>
        <taxon>Phasmatidae</taxon>
        <taxon>Eurycanthinae</taxon>
        <taxon>Dryococelus</taxon>
    </lineage>
</organism>